<accession>A0ABN1QSF5</accession>
<comment type="caution">
    <text evidence="2">The sequence shown here is derived from an EMBL/GenBank/DDBJ whole genome shotgun (WGS) entry which is preliminary data.</text>
</comment>
<evidence type="ECO:0000313" key="2">
    <source>
        <dbReference type="EMBL" id="GAA0946870.1"/>
    </source>
</evidence>
<reference evidence="2 3" key="1">
    <citation type="journal article" date="2019" name="Int. J. Syst. Evol. Microbiol.">
        <title>The Global Catalogue of Microorganisms (GCM) 10K type strain sequencing project: providing services to taxonomists for standard genome sequencing and annotation.</title>
        <authorList>
            <consortium name="The Broad Institute Genomics Platform"/>
            <consortium name="The Broad Institute Genome Sequencing Center for Infectious Disease"/>
            <person name="Wu L."/>
            <person name="Ma J."/>
        </authorList>
    </citation>
    <scope>NUCLEOTIDE SEQUENCE [LARGE SCALE GENOMIC DNA]</scope>
    <source>
        <strain evidence="2 3">JCM 11444</strain>
    </source>
</reference>
<feature type="compositionally biased region" description="Polar residues" evidence="1">
    <location>
        <begin position="1"/>
        <end position="11"/>
    </location>
</feature>
<protein>
    <submittedName>
        <fullName evidence="2">Uncharacterized protein</fullName>
    </submittedName>
</protein>
<gene>
    <name evidence="2" type="ORF">GCM10009575_066950</name>
</gene>
<feature type="region of interest" description="Disordered" evidence="1">
    <location>
        <begin position="1"/>
        <end position="22"/>
    </location>
</feature>
<evidence type="ECO:0000313" key="3">
    <source>
        <dbReference type="Proteomes" id="UP001500418"/>
    </source>
</evidence>
<proteinExistence type="predicted"/>
<name>A0ABN1QSF5_9ACTN</name>
<organism evidence="2 3">
    <name type="scientific">Streptomyces rhizosphaericus</name>
    <dbReference type="NCBI Taxonomy" id="114699"/>
    <lineage>
        <taxon>Bacteria</taxon>
        <taxon>Bacillati</taxon>
        <taxon>Actinomycetota</taxon>
        <taxon>Actinomycetes</taxon>
        <taxon>Kitasatosporales</taxon>
        <taxon>Streptomycetaceae</taxon>
        <taxon>Streptomyces</taxon>
        <taxon>Streptomyces violaceusniger group</taxon>
    </lineage>
</organism>
<sequence>MHRNLNNTVEISGSRGSGRTTAEQLIDTGAEAVIAAPDYDVAPMAGAVISTHADPLDVTDRAGKSCSPTTDRPLHTSGFQPCTGYVALVKAPATVGASA</sequence>
<evidence type="ECO:0000256" key="1">
    <source>
        <dbReference type="SAM" id="MobiDB-lite"/>
    </source>
</evidence>
<dbReference type="EMBL" id="BAAAID010000053">
    <property type="protein sequence ID" value="GAA0946870.1"/>
    <property type="molecule type" value="Genomic_DNA"/>
</dbReference>
<keyword evidence="3" id="KW-1185">Reference proteome</keyword>
<dbReference type="Proteomes" id="UP001500418">
    <property type="component" value="Unassembled WGS sequence"/>
</dbReference>